<name>A0A0H2QIZ0_9ENTE</name>
<evidence type="ECO:0000256" key="1">
    <source>
        <dbReference type="ARBA" id="ARBA00008791"/>
    </source>
</evidence>
<dbReference type="Proteomes" id="UP000196074">
    <property type="component" value="Unassembled WGS sequence"/>
</dbReference>
<dbReference type="InterPro" id="IPR006015">
    <property type="entry name" value="Universal_stress_UspA"/>
</dbReference>
<dbReference type="PANTHER" id="PTHR46268:SF6">
    <property type="entry name" value="UNIVERSAL STRESS PROTEIN UP12"/>
    <property type="match status" value="1"/>
</dbReference>
<dbReference type="InterPro" id="IPR006016">
    <property type="entry name" value="UspA"/>
</dbReference>
<sequence length="152" mass="16690">MANYRRILVPIDGSILADLAYQKAKRYAKQTNAHLIVLSVVDTSGIAMHDYGGGFEIDPLMNTAKEFLEDYAEDAAKDNINCKTILEVGSAKNAILETAKDQNADLIMMGASGTNSFTRLFIGSTTDFIVQNSKVDVFVVKTHMDNTTRPTH</sequence>
<dbReference type="Pfam" id="PF00582">
    <property type="entry name" value="Usp"/>
    <property type="match status" value="1"/>
</dbReference>
<reference evidence="3" key="1">
    <citation type="submission" date="2017-04" db="EMBL/GenBank/DDBJ databases">
        <title>Function of individual gut microbiota members based on whole genome sequencing of pure cultures obtained from chicken caecum.</title>
        <authorList>
            <person name="Medvecky M."/>
            <person name="Cejkova D."/>
            <person name="Polansky O."/>
            <person name="Karasova D."/>
            <person name="Kubasova T."/>
            <person name="Cizek A."/>
            <person name="Rychlik I."/>
        </authorList>
    </citation>
    <scope>NUCLEOTIDE SEQUENCE [LARGE SCALE GENOMIC DNA]</scope>
    <source>
        <strain evidence="3">An144</strain>
    </source>
</reference>
<dbReference type="PANTHER" id="PTHR46268">
    <property type="entry name" value="STRESS RESPONSE PROTEIN NHAX"/>
    <property type="match status" value="1"/>
</dbReference>
<dbReference type="GeneID" id="60872533"/>
<dbReference type="EMBL" id="NFLC01000002">
    <property type="protein sequence ID" value="OUQ11558.1"/>
    <property type="molecule type" value="Genomic_DNA"/>
</dbReference>
<accession>A0A0H2QIZ0</accession>
<dbReference type="RefSeq" id="WP_016250843.1">
    <property type="nucleotide sequence ID" value="NZ_CP010060.1"/>
</dbReference>
<comment type="caution">
    <text evidence="2">The sequence shown here is derived from an EMBL/GenBank/DDBJ whole genome shotgun (WGS) entry which is preliminary data.</text>
</comment>
<dbReference type="PRINTS" id="PR01438">
    <property type="entry name" value="UNVRSLSTRESS"/>
</dbReference>
<comment type="similarity">
    <text evidence="1">Belongs to the universal stress protein A family.</text>
</comment>
<proteinExistence type="inferred from homology"/>
<gene>
    <name evidence="2" type="ORF">B5E88_01480</name>
</gene>
<dbReference type="Gene3D" id="3.40.50.620">
    <property type="entry name" value="HUPs"/>
    <property type="match status" value="1"/>
</dbReference>
<evidence type="ECO:0000313" key="2">
    <source>
        <dbReference type="EMBL" id="OUQ11558.1"/>
    </source>
</evidence>
<dbReference type="InterPro" id="IPR014729">
    <property type="entry name" value="Rossmann-like_a/b/a_fold"/>
</dbReference>
<dbReference type="CDD" id="cd00293">
    <property type="entry name" value="USP-like"/>
    <property type="match status" value="1"/>
</dbReference>
<evidence type="ECO:0000313" key="3">
    <source>
        <dbReference type="Proteomes" id="UP000196074"/>
    </source>
</evidence>
<dbReference type="AlphaFoldDB" id="A0A0H2QIZ0"/>
<protein>
    <submittedName>
        <fullName evidence="2">Uncharacterized protein</fullName>
    </submittedName>
</protein>
<dbReference type="SUPFAM" id="SSF52402">
    <property type="entry name" value="Adenine nucleotide alpha hydrolases-like"/>
    <property type="match status" value="1"/>
</dbReference>
<organism evidence="2 3">
    <name type="scientific">Enterococcus cecorum</name>
    <dbReference type="NCBI Taxonomy" id="44008"/>
    <lineage>
        <taxon>Bacteria</taxon>
        <taxon>Bacillati</taxon>
        <taxon>Bacillota</taxon>
        <taxon>Bacilli</taxon>
        <taxon>Lactobacillales</taxon>
        <taxon>Enterococcaceae</taxon>
        <taxon>Enterococcus</taxon>
    </lineage>
</organism>